<dbReference type="InterPro" id="IPR011990">
    <property type="entry name" value="TPR-like_helical_dom_sf"/>
</dbReference>
<comment type="caution">
    <text evidence="3">The sequence shown here is derived from an EMBL/GenBank/DDBJ whole genome shotgun (WGS) entry which is preliminary data.</text>
</comment>
<dbReference type="SUPFAM" id="SSF48452">
    <property type="entry name" value="TPR-like"/>
    <property type="match status" value="1"/>
</dbReference>
<dbReference type="EMBL" id="WJJP01000647">
    <property type="protein sequence ID" value="MBD3326838.1"/>
    <property type="molecule type" value="Genomic_DNA"/>
</dbReference>
<organism evidence="3 4">
    <name type="scientific">candidate division KSB3 bacterium</name>
    <dbReference type="NCBI Taxonomy" id="2044937"/>
    <lineage>
        <taxon>Bacteria</taxon>
        <taxon>candidate division KSB3</taxon>
    </lineage>
</organism>
<keyword evidence="1" id="KW-0802">TPR repeat</keyword>
<dbReference type="PROSITE" id="PS50005">
    <property type="entry name" value="TPR"/>
    <property type="match status" value="1"/>
</dbReference>
<dbReference type="AlphaFoldDB" id="A0A9D5JZ87"/>
<feature type="non-terminal residue" evidence="3">
    <location>
        <position position="1"/>
    </location>
</feature>
<proteinExistence type="predicted"/>
<reference evidence="3" key="1">
    <citation type="submission" date="2019-11" db="EMBL/GenBank/DDBJ databases">
        <title>Microbial mats filling the niche in hypersaline microbial mats.</title>
        <authorList>
            <person name="Wong H.L."/>
            <person name="Macleod F.I."/>
            <person name="White R.A. III"/>
            <person name="Burns B.P."/>
        </authorList>
    </citation>
    <scope>NUCLEOTIDE SEQUENCE</scope>
    <source>
        <strain evidence="3">Rbin_158</strain>
    </source>
</reference>
<feature type="region of interest" description="Disordered" evidence="2">
    <location>
        <begin position="1"/>
        <end position="84"/>
    </location>
</feature>
<name>A0A9D5JZ87_9BACT</name>
<evidence type="ECO:0000313" key="3">
    <source>
        <dbReference type="EMBL" id="MBD3326838.1"/>
    </source>
</evidence>
<evidence type="ECO:0000256" key="2">
    <source>
        <dbReference type="SAM" id="MobiDB-lite"/>
    </source>
</evidence>
<evidence type="ECO:0000256" key="1">
    <source>
        <dbReference type="PROSITE-ProRule" id="PRU00339"/>
    </source>
</evidence>
<dbReference type="SMART" id="SM00028">
    <property type="entry name" value="TPR"/>
    <property type="match status" value="3"/>
</dbReference>
<protein>
    <submittedName>
        <fullName evidence="3">Tetratricopeptide repeat protein</fullName>
    </submittedName>
</protein>
<feature type="repeat" description="TPR" evidence="1">
    <location>
        <begin position="186"/>
        <end position="219"/>
    </location>
</feature>
<dbReference type="Pfam" id="PF13174">
    <property type="entry name" value="TPR_6"/>
    <property type="match status" value="1"/>
</dbReference>
<dbReference type="Proteomes" id="UP000649604">
    <property type="component" value="Unassembled WGS sequence"/>
</dbReference>
<dbReference type="Gene3D" id="1.25.40.10">
    <property type="entry name" value="Tetratricopeptide repeat domain"/>
    <property type="match status" value="1"/>
</dbReference>
<accession>A0A9D5JZ87</accession>
<evidence type="ECO:0000313" key="4">
    <source>
        <dbReference type="Proteomes" id="UP000649604"/>
    </source>
</evidence>
<dbReference type="Pfam" id="PF13181">
    <property type="entry name" value="TPR_8"/>
    <property type="match status" value="1"/>
</dbReference>
<gene>
    <name evidence="3" type="ORF">GF339_19800</name>
</gene>
<sequence>FQLDDQDNLSLPDTDAPDDSSSHTLEFSVGADQPAPDDASESPPTAESPDNAGFFDLASRLDTTDQMASPSAPQSPPSSHLKVEAPENLATSEISDIVKEFKQGIMEEVGEEDYETHYELGISYKEMSLFDDAIEELKLAALDPARFVECQGVIALCYLEQGDYNQGIQAFQEARARVDPQGEKYQDLTYQIATTYDQAGQQEQAVELYQELFQLNSNYRDVKRRLKKLLG</sequence>
<dbReference type="InterPro" id="IPR019734">
    <property type="entry name" value="TPR_rpt"/>
</dbReference>